<dbReference type="AlphaFoldDB" id="A0A7V8FKR0"/>
<dbReference type="EMBL" id="WNDQ01000088">
    <property type="protein sequence ID" value="KAF1018381.1"/>
    <property type="molecule type" value="Genomic_DNA"/>
</dbReference>
<comment type="caution">
    <text evidence="2">The sequence shown here is derived from an EMBL/GenBank/DDBJ whole genome shotgun (WGS) entry which is preliminary data.</text>
</comment>
<feature type="chain" id="PRO_5031113676" description="DUF4148 domain-containing protein" evidence="1">
    <location>
        <begin position="26"/>
        <end position="68"/>
    </location>
</feature>
<name>A0A7V8FKR0_9BURK</name>
<reference evidence="3" key="1">
    <citation type="journal article" date="2020" name="MBio">
        <title>Horizontal gene transfer to a defensive symbiont with a reduced genome amongst a multipartite beetle microbiome.</title>
        <authorList>
            <person name="Waterworth S.C."/>
            <person name="Florez L.V."/>
            <person name="Rees E.R."/>
            <person name="Hertweck C."/>
            <person name="Kaltenpoth M."/>
            <person name="Kwan J.C."/>
        </authorList>
    </citation>
    <scope>NUCLEOTIDE SEQUENCE [LARGE SCALE GENOMIC DNA]</scope>
</reference>
<sequence>MSIHAAVSKALAATLLLTGASAIWAQAPSAPSVPDARATAPYASQASIQSAQVAQAEIERLVGNSNTQ</sequence>
<accession>A0A7V8FKR0</accession>
<evidence type="ECO:0000256" key="1">
    <source>
        <dbReference type="SAM" id="SignalP"/>
    </source>
</evidence>
<keyword evidence="1" id="KW-0732">Signal</keyword>
<evidence type="ECO:0008006" key="4">
    <source>
        <dbReference type="Google" id="ProtNLM"/>
    </source>
</evidence>
<protein>
    <recommendedName>
        <fullName evidence="4">DUF4148 domain-containing protein</fullName>
    </recommendedName>
</protein>
<dbReference type="Proteomes" id="UP000461670">
    <property type="component" value="Unassembled WGS sequence"/>
</dbReference>
<organism evidence="2 3">
    <name type="scientific">Paracidovorax wautersii</name>
    <dbReference type="NCBI Taxonomy" id="1177982"/>
    <lineage>
        <taxon>Bacteria</taxon>
        <taxon>Pseudomonadati</taxon>
        <taxon>Pseudomonadota</taxon>
        <taxon>Betaproteobacteria</taxon>
        <taxon>Burkholderiales</taxon>
        <taxon>Comamonadaceae</taxon>
        <taxon>Paracidovorax</taxon>
    </lineage>
</organism>
<gene>
    <name evidence="2" type="ORF">GAK30_03704</name>
</gene>
<feature type="signal peptide" evidence="1">
    <location>
        <begin position="1"/>
        <end position="25"/>
    </location>
</feature>
<proteinExistence type="predicted"/>
<evidence type="ECO:0000313" key="3">
    <source>
        <dbReference type="Proteomes" id="UP000461670"/>
    </source>
</evidence>
<evidence type="ECO:0000313" key="2">
    <source>
        <dbReference type="EMBL" id="KAF1018381.1"/>
    </source>
</evidence>